<keyword evidence="1" id="KW-1133">Transmembrane helix</keyword>
<sequence length="101" mass="11636">MKGEVEQQRYESKAPLRGGWLRFLRLSQGACVVSTFAVKPFIISSGLFSFSRCRSFFFFCFLRLLSSLICVSPLGSPRFIFIFRMFPLFSPLYIPLSQFPS</sequence>
<dbReference type="GeneID" id="23863015"/>
<evidence type="ECO:0000313" key="2">
    <source>
        <dbReference type="EMBL" id="CBH12839.1"/>
    </source>
</evidence>
<reference evidence="3" key="1">
    <citation type="journal article" date="2010" name="PLoS Negl. Trop. Dis.">
        <title>The genome sequence of Trypanosoma brucei gambiense, causative agent of chronic human african trypanosomiasis.</title>
        <authorList>
            <person name="Jackson A.P."/>
            <person name="Sanders M."/>
            <person name="Berry A."/>
            <person name="McQuillan J."/>
            <person name="Aslett M.A."/>
            <person name="Quail M.A."/>
            <person name="Chukualim B."/>
            <person name="Capewell P."/>
            <person name="MacLeod A."/>
            <person name="Melville S.E."/>
            <person name="Gibson W."/>
            <person name="Barry J.D."/>
            <person name="Berriman M."/>
            <person name="Hertz-Fowler C."/>
        </authorList>
    </citation>
    <scope>NUCLEOTIDE SEQUENCE [LARGE SCALE GENOMIC DNA]</scope>
    <source>
        <strain evidence="3">MHOM/CI/86/DAL972</strain>
    </source>
</reference>
<dbReference type="AlphaFoldDB" id="C9ZTV3"/>
<evidence type="ECO:0000313" key="3">
    <source>
        <dbReference type="Proteomes" id="UP000002316"/>
    </source>
</evidence>
<organism evidence="2 3">
    <name type="scientific">Trypanosoma brucei gambiense (strain MHOM/CI/86/DAL972)</name>
    <dbReference type="NCBI Taxonomy" id="679716"/>
    <lineage>
        <taxon>Eukaryota</taxon>
        <taxon>Discoba</taxon>
        <taxon>Euglenozoa</taxon>
        <taxon>Kinetoplastea</taxon>
        <taxon>Metakinetoplastina</taxon>
        <taxon>Trypanosomatida</taxon>
        <taxon>Trypanosomatidae</taxon>
        <taxon>Trypanosoma</taxon>
    </lineage>
</organism>
<proteinExistence type="predicted"/>
<protein>
    <submittedName>
        <fullName evidence="2">Uncharacterized protein</fullName>
    </submittedName>
</protein>
<keyword evidence="1" id="KW-0472">Membrane</keyword>
<name>C9ZTV3_TRYB9</name>
<feature type="transmembrane region" description="Helical" evidence="1">
    <location>
        <begin position="56"/>
        <end position="75"/>
    </location>
</feature>
<dbReference type="EMBL" id="FN554970">
    <property type="protein sequence ID" value="CBH12839.1"/>
    <property type="molecule type" value="Genomic_DNA"/>
</dbReference>
<gene>
    <name evidence="2" type="ORF">TbgDal_VII7226</name>
</gene>
<dbReference type="KEGG" id="tbg:TbgDal_VII7226"/>
<keyword evidence="1" id="KW-0812">Transmembrane</keyword>
<dbReference type="Proteomes" id="UP000002316">
    <property type="component" value="Chromosome 7"/>
</dbReference>
<accession>C9ZTV3</accession>
<evidence type="ECO:0000256" key="1">
    <source>
        <dbReference type="SAM" id="Phobius"/>
    </source>
</evidence>
<dbReference type="RefSeq" id="XP_011775118.1">
    <property type="nucleotide sequence ID" value="XM_011776816.1"/>
</dbReference>